<sequence length="289" mass="32052">MKNMTKRIRTLLALGVMTVATASTIVPVNALSQDTLKNCTAKDSLSVCINGVNRKLPLNNNCENKFTMPEHKVLSKFTMPECNITNNNKDNTTTVEKPAVKPDENKDNTTVEKPSVKPDENKDNTTVEKPSVKPDENKDNTATDKPVVKPDENNTDNTAGNFSAFQKEVTDLVNVERTNRGLKPLTLDSQISNVATKKSEDMVNKKYFDHNSPTYGSPFDMMKQFGISYKSAGENIAMGQNNPKEVVNAWMNSKGHRENILNPNFTNIGVGIAKDSNGSIYWTQMFVGR</sequence>
<dbReference type="Gene3D" id="3.40.33.10">
    <property type="entry name" value="CAP"/>
    <property type="match status" value="1"/>
</dbReference>
<evidence type="ECO:0000259" key="3">
    <source>
        <dbReference type="Pfam" id="PF00188"/>
    </source>
</evidence>
<comment type="caution">
    <text evidence="4">The sequence shown here is derived from an EMBL/GenBank/DDBJ whole genome shotgun (WGS) entry which is preliminary data.</text>
</comment>
<evidence type="ECO:0000256" key="2">
    <source>
        <dbReference type="SAM" id="SignalP"/>
    </source>
</evidence>
<evidence type="ECO:0000313" key="4">
    <source>
        <dbReference type="EMBL" id="MDK2563856.1"/>
    </source>
</evidence>
<dbReference type="InterPro" id="IPR014258">
    <property type="entry name" value="CAP_domain_YkwD-like"/>
</dbReference>
<protein>
    <submittedName>
        <fullName evidence="4">CAP domain-containing protein</fullName>
    </submittedName>
</protein>
<dbReference type="InterPro" id="IPR014044">
    <property type="entry name" value="CAP_dom"/>
</dbReference>
<feature type="domain" description="SCP" evidence="3">
    <location>
        <begin position="171"/>
        <end position="286"/>
    </location>
</feature>
<evidence type="ECO:0000313" key="5">
    <source>
        <dbReference type="Proteomes" id="UP001301012"/>
    </source>
</evidence>
<dbReference type="SUPFAM" id="SSF55797">
    <property type="entry name" value="PR-1-like"/>
    <property type="match status" value="1"/>
</dbReference>
<feature type="compositionally biased region" description="Basic and acidic residues" evidence="1">
    <location>
        <begin position="98"/>
        <end position="152"/>
    </location>
</feature>
<feature type="compositionally biased region" description="Low complexity" evidence="1">
    <location>
        <begin position="85"/>
        <end position="94"/>
    </location>
</feature>
<reference evidence="4 5" key="1">
    <citation type="submission" date="2023-05" db="EMBL/GenBank/DDBJ databases">
        <title>Rombocin, a short stable natural nisin variant, displays selective antimicrobial activity against Listeria monocytogenes and employs dual mode of action to kill target bacterial strains.</title>
        <authorList>
            <person name="Wambui J."/>
            <person name="Stephan R."/>
            <person name="Kuipers O.P."/>
        </authorList>
    </citation>
    <scope>NUCLEOTIDE SEQUENCE [LARGE SCALE GENOMIC DNA]</scope>
    <source>
        <strain evidence="4 5">RC002</strain>
    </source>
</reference>
<organism evidence="4 5">
    <name type="scientific">Romboutsia sedimentorum</name>
    <dbReference type="NCBI Taxonomy" id="1368474"/>
    <lineage>
        <taxon>Bacteria</taxon>
        <taxon>Bacillati</taxon>
        <taxon>Bacillota</taxon>
        <taxon>Clostridia</taxon>
        <taxon>Peptostreptococcales</taxon>
        <taxon>Peptostreptococcaceae</taxon>
        <taxon>Romboutsia</taxon>
    </lineage>
</organism>
<dbReference type="NCBIfam" id="TIGR02909">
    <property type="entry name" value="spore_YkwD"/>
    <property type="match status" value="1"/>
</dbReference>
<dbReference type="Proteomes" id="UP001301012">
    <property type="component" value="Unassembled WGS sequence"/>
</dbReference>
<feature type="signal peptide" evidence="2">
    <location>
        <begin position="1"/>
        <end position="22"/>
    </location>
</feature>
<accession>A0ABT7ED33</accession>
<dbReference type="PANTHER" id="PTHR31157">
    <property type="entry name" value="SCP DOMAIN-CONTAINING PROTEIN"/>
    <property type="match status" value="1"/>
</dbReference>
<dbReference type="RefSeq" id="WP_284132794.1">
    <property type="nucleotide sequence ID" value="NZ_JASKYM010000004.1"/>
</dbReference>
<evidence type="ECO:0000256" key="1">
    <source>
        <dbReference type="SAM" id="MobiDB-lite"/>
    </source>
</evidence>
<dbReference type="CDD" id="cd05379">
    <property type="entry name" value="CAP_bacterial"/>
    <property type="match status" value="1"/>
</dbReference>
<feature type="chain" id="PRO_5046627012" evidence="2">
    <location>
        <begin position="23"/>
        <end position="289"/>
    </location>
</feature>
<gene>
    <name evidence="4" type="ORF">QOZ84_09865</name>
</gene>
<dbReference type="PANTHER" id="PTHR31157:SF1">
    <property type="entry name" value="SCP DOMAIN-CONTAINING PROTEIN"/>
    <property type="match status" value="1"/>
</dbReference>
<feature type="region of interest" description="Disordered" evidence="1">
    <location>
        <begin position="85"/>
        <end position="160"/>
    </location>
</feature>
<keyword evidence="5" id="KW-1185">Reference proteome</keyword>
<dbReference type="Pfam" id="PF00188">
    <property type="entry name" value="CAP"/>
    <property type="match status" value="1"/>
</dbReference>
<keyword evidence="2" id="KW-0732">Signal</keyword>
<dbReference type="EMBL" id="JASKYM010000004">
    <property type="protein sequence ID" value="MDK2563856.1"/>
    <property type="molecule type" value="Genomic_DNA"/>
</dbReference>
<proteinExistence type="predicted"/>
<dbReference type="InterPro" id="IPR035940">
    <property type="entry name" value="CAP_sf"/>
</dbReference>
<name>A0ABT7ED33_9FIRM</name>